<keyword evidence="1" id="KW-1133">Transmembrane helix</keyword>
<dbReference type="InParanoid" id="A0A7J7DV12"/>
<feature type="transmembrane region" description="Helical" evidence="1">
    <location>
        <begin position="98"/>
        <end position="117"/>
    </location>
</feature>
<proteinExistence type="predicted"/>
<reference evidence="2 3" key="1">
    <citation type="journal article" date="2020" name="Nat. Commun.">
        <title>Genome of Tripterygium wilfordii and identification of cytochrome P450 involved in triptolide biosynthesis.</title>
        <authorList>
            <person name="Tu L."/>
            <person name="Su P."/>
            <person name="Zhang Z."/>
            <person name="Gao L."/>
            <person name="Wang J."/>
            <person name="Hu T."/>
            <person name="Zhou J."/>
            <person name="Zhang Y."/>
            <person name="Zhao Y."/>
            <person name="Liu Y."/>
            <person name="Song Y."/>
            <person name="Tong Y."/>
            <person name="Lu Y."/>
            <person name="Yang J."/>
            <person name="Xu C."/>
            <person name="Jia M."/>
            <person name="Peters R.J."/>
            <person name="Huang L."/>
            <person name="Gao W."/>
        </authorList>
    </citation>
    <scope>NUCLEOTIDE SEQUENCE [LARGE SCALE GENOMIC DNA]</scope>
    <source>
        <strain evidence="3">cv. XIE 37</strain>
        <tissue evidence="2">Leaf</tissue>
    </source>
</reference>
<keyword evidence="1" id="KW-0812">Transmembrane</keyword>
<gene>
    <name evidence="2" type="ORF">HS088_TW03G00463</name>
</gene>
<dbReference type="EMBL" id="JAAARO010000003">
    <property type="protein sequence ID" value="KAF5750131.1"/>
    <property type="molecule type" value="Genomic_DNA"/>
</dbReference>
<dbReference type="PANTHER" id="PTHR15907">
    <property type="entry name" value="DUF614 FAMILY PROTEIN-RELATED"/>
    <property type="match status" value="1"/>
</dbReference>
<accession>A0A7J7DV12</accession>
<organism evidence="2 3">
    <name type="scientific">Tripterygium wilfordii</name>
    <name type="common">Thunder God vine</name>
    <dbReference type="NCBI Taxonomy" id="458696"/>
    <lineage>
        <taxon>Eukaryota</taxon>
        <taxon>Viridiplantae</taxon>
        <taxon>Streptophyta</taxon>
        <taxon>Embryophyta</taxon>
        <taxon>Tracheophyta</taxon>
        <taxon>Spermatophyta</taxon>
        <taxon>Magnoliopsida</taxon>
        <taxon>eudicotyledons</taxon>
        <taxon>Gunneridae</taxon>
        <taxon>Pentapetalae</taxon>
        <taxon>rosids</taxon>
        <taxon>fabids</taxon>
        <taxon>Celastrales</taxon>
        <taxon>Celastraceae</taxon>
        <taxon>Tripterygium</taxon>
    </lineage>
</organism>
<dbReference type="Pfam" id="PF04749">
    <property type="entry name" value="PLAC8"/>
    <property type="match status" value="1"/>
</dbReference>
<keyword evidence="3" id="KW-1185">Reference proteome</keyword>
<dbReference type="FunCoup" id="A0A7J7DV12">
    <property type="interactions" value="43"/>
</dbReference>
<sequence length="192" mass="21786">MYANKHPYESFFASLPPHTAPSVISTDLEDHKEINYSTQPIVVTAGVRSKQRVPWSSGLCDCLSDRRTCCRTFWCPCVTFGQIAEIVDKGSSSCGVNGALYTLISCVTCCCCWYSCFYRAKMRQQHSLKEDPCRDCLVHLCCECCALCQEYRELTTRGYDLSIGWHGNMEKKNRKLEMAEITAPMVEEGMNR</sequence>
<protein>
    <recommendedName>
        <fullName evidence="4">Protein PLANT CADMIUM RESISTANCE 2-like</fullName>
    </recommendedName>
</protein>
<dbReference type="OrthoDB" id="1045822at2759"/>
<dbReference type="Proteomes" id="UP000593562">
    <property type="component" value="Unassembled WGS sequence"/>
</dbReference>
<evidence type="ECO:0000313" key="3">
    <source>
        <dbReference type="Proteomes" id="UP000593562"/>
    </source>
</evidence>
<name>A0A7J7DV12_TRIWF</name>
<keyword evidence="1" id="KW-0472">Membrane</keyword>
<dbReference type="InterPro" id="IPR006461">
    <property type="entry name" value="PLAC_motif_containing"/>
</dbReference>
<dbReference type="NCBIfam" id="TIGR01571">
    <property type="entry name" value="A_thal_Cys_rich"/>
    <property type="match status" value="1"/>
</dbReference>
<dbReference type="AlphaFoldDB" id="A0A7J7DV12"/>
<evidence type="ECO:0008006" key="4">
    <source>
        <dbReference type="Google" id="ProtNLM"/>
    </source>
</evidence>
<comment type="caution">
    <text evidence="2">The sequence shown here is derived from an EMBL/GenBank/DDBJ whole genome shotgun (WGS) entry which is preliminary data.</text>
</comment>
<evidence type="ECO:0000313" key="2">
    <source>
        <dbReference type="EMBL" id="KAF5750131.1"/>
    </source>
</evidence>
<evidence type="ECO:0000256" key="1">
    <source>
        <dbReference type="SAM" id="Phobius"/>
    </source>
</evidence>